<reference evidence="7 8" key="1">
    <citation type="submission" date="2014-10" db="EMBL/GenBank/DDBJ databases">
        <title>Genome sequence of Novosphingobium malaysiense MUSC 273(T).</title>
        <authorList>
            <person name="Lee L.-H."/>
        </authorList>
    </citation>
    <scope>NUCLEOTIDE SEQUENCE [LARGE SCALE GENOMIC DNA]</scope>
    <source>
        <strain evidence="7 8">MUSC 273</strain>
    </source>
</reference>
<feature type="active site" evidence="6">
    <location>
        <position position="362"/>
    </location>
</feature>
<accession>A0A0B1ZVB4</accession>
<evidence type="ECO:0000256" key="1">
    <source>
        <dbReference type="ARBA" id="ARBA00010815"/>
    </source>
</evidence>
<dbReference type="PANTHER" id="PTHR43667:SF1">
    <property type="entry name" value="CYCLOPROPANE-FATTY-ACYL-PHOSPHOLIPID SYNTHASE"/>
    <property type="match status" value="1"/>
</dbReference>
<protein>
    <submittedName>
        <fullName evidence="7">Cyclopropane-fatty-acyl-phospholipid synthase</fullName>
    </submittedName>
</protein>
<dbReference type="GO" id="GO:0032259">
    <property type="term" value="P:methylation"/>
    <property type="evidence" value="ECO:0007669"/>
    <property type="project" value="UniProtKB-KW"/>
</dbReference>
<dbReference type="Pfam" id="PF02353">
    <property type="entry name" value="CMAS"/>
    <property type="match status" value="1"/>
</dbReference>
<dbReference type="Proteomes" id="UP000031057">
    <property type="component" value="Unassembled WGS sequence"/>
</dbReference>
<dbReference type="CDD" id="cd02440">
    <property type="entry name" value="AdoMet_MTases"/>
    <property type="match status" value="1"/>
</dbReference>
<dbReference type="SUPFAM" id="SSF53335">
    <property type="entry name" value="S-adenosyl-L-methionine-dependent methyltransferases"/>
    <property type="match status" value="1"/>
</dbReference>
<proteinExistence type="inferred from homology"/>
<keyword evidence="5" id="KW-0443">Lipid metabolism</keyword>
<comment type="similarity">
    <text evidence="1">Belongs to the CFA/CMAS family.</text>
</comment>
<dbReference type="PIRSF" id="PIRSF003085">
    <property type="entry name" value="CMAS"/>
    <property type="match status" value="1"/>
</dbReference>
<dbReference type="EMBL" id="JTDI01000001">
    <property type="protein sequence ID" value="KHK93409.1"/>
    <property type="molecule type" value="Genomic_DNA"/>
</dbReference>
<dbReference type="OrthoDB" id="9782855at2"/>
<dbReference type="GO" id="GO:0008168">
    <property type="term" value="F:methyltransferase activity"/>
    <property type="evidence" value="ECO:0007669"/>
    <property type="project" value="UniProtKB-KW"/>
</dbReference>
<evidence type="ECO:0000256" key="3">
    <source>
        <dbReference type="ARBA" id="ARBA00022679"/>
    </source>
</evidence>
<evidence type="ECO:0000256" key="2">
    <source>
        <dbReference type="ARBA" id="ARBA00022603"/>
    </source>
</evidence>
<keyword evidence="4" id="KW-0949">S-adenosyl-L-methionine</keyword>
<dbReference type="AlphaFoldDB" id="A0A0B1ZVB4"/>
<evidence type="ECO:0000313" key="7">
    <source>
        <dbReference type="EMBL" id="KHK93409.1"/>
    </source>
</evidence>
<dbReference type="InterPro" id="IPR003333">
    <property type="entry name" value="CMAS"/>
</dbReference>
<dbReference type="InterPro" id="IPR029063">
    <property type="entry name" value="SAM-dependent_MTases_sf"/>
</dbReference>
<evidence type="ECO:0000256" key="4">
    <source>
        <dbReference type="ARBA" id="ARBA00022691"/>
    </source>
</evidence>
<dbReference type="STRING" id="1348853.LK12_03790"/>
<keyword evidence="2" id="KW-0489">Methyltransferase</keyword>
<sequence>MARIERVIRSVIRKGQLTVIDAAGRRRLFRGQLPGPEITVRLHGRRLPLRLLFNPSLALGEAYMDGNLVLEHGSLRDLLDLLTEDLPTIESRPIQKLNAALGRRRIRRNHRQQAQANAEHHYDLSGALYDLFLDADRQYSCGYFRTGNETLEEAQMAKKRHVAAKLMLEPGSTVLDIGSGWGGLALNLAKDEGAQVTGITLSVEQLEHARSRAKSSGLSGQVRFDLLDFRDIRETYDRIVSVGMFEHVGNADYPAFFDTVARSLRADGIALIHSIGRMEPPGGSDPWISKYIFPGGYIPALSEVLAAVEKSGLWVTDIEILRVHYADTLRQWHDRFQARREEAVALYDERFCRMWEFYLAACEMLFRNGPLMVFQLQLSHRKDAVPLTRDYIAEYEDAPETPRKAAAGQPS</sequence>
<keyword evidence="8" id="KW-1185">Reference proteome</keyword>
<keyword evidence="3" id="KW-0808">Transferase</keyword>
<evidence type="ECO:0000256" key="5">
    <source>
        <dbReference type="ARBA" id="ARBA00023098"/>
    </source>
</evidence>
<dbReference type="GO" id="GO:0008610">
    <property type="term" value="P:lipid biosynthetic process"/>
    <property type="evidence" value="ECO:0007669"/>
    <property type="project" value="InterPro"/>
</dbReference>
<name>A0A0B1ZVB4_9SPHN</name>
<dbReference type="InterPro" id="IPR050723">
    <property type="entry name" value="CFA/CMAS"/>
</dbReference>
<gene>
    <name evidence="7" type="ORF">LK12_03790</name>
</gene>
<comment type="caution">
    <text evidence="7">The sequence shown here is derived from an EMBL/GenBank/DDBJ whole genome shotgun (WGS) entry which is preliminary data.</text>
</comment>
<evidence type="ECO:0000313" key="8">
    <source>
        <dbReference type="Proteomes" id="UP000031057"/>
    </source>
</evidence>
<organism evidence="7 8">
    <name type="scientific">Novosphingobium malaysiense</name>
    <dbReference type="NCBI Taxonomy" id="1348853"/>
    <lineage>
        <taxon>Bacteria</taxon>
        <taxon>Pseudomonadati</taxon>
        <taxon>Pseudomonadota</taxon>
        <taxon>Alphaproteobacteria</taxon>
        <taxon>Sphingomonadales</taxon>
        <taxon>Sphingomonadaceae</taxon>
        <taxon>Novosphingobium</taxon>
    </lineage>
</organism>
<evidence type="ECO:0000256" key="6">
    <source>
        <dbReference type="PIRSR" id="PIRSR003085-1"/>
    </source>
</evidence>
<dbReference type="Gene3D" id="3.40.50.150">
    <property type="entry name" value="Vaccinia Virus protein VP39"/>
    <property type="match status" value="1"/>
</dbReference>
<dbReference type="PANTHER" id="PTHR43667">
    <property type="entry name" value="CYCLOPROPANE-FATTY-ACYL-PHOSPHOLIPID SYNTHASE"/>
    <property type="match status" value="1"/>
</dbReference>